<reference evidence="3" key="1">
    <citation type="submission" date="2023-06" db="EMBL/GenBank/DDBJ databases">
        <title>Survivors Of The Sea: Transcriptome response of Skeletonema marinoi to long-term dormancy.</title>
        <authorList>
            <person name="Pinder M.I.M."/>
            <person name="Kourtchenko O."/>
            <person name="Robertson E.K."/>
            <person name="Larsson T."/>
            <person name="Maumus F."/>
            <person name="Osuna-Cruz C.M."/>
            <person name="Vancaester E."/>
            <person name="Stenow R."/>
            <person name="Vandepoele K."/>
            <person name="Ploug H."/>
            <person name="Bruchert V."/>
            <person name="Godhe A."/>
            <person name="Topel M."/>
        </authorList>
    </citation>
    <scope>NUCLEOTIDE SEQUENCE</scope>
    <source>
        <strain evidence="3">R05AC</strain>
    </source>
</reference>
<feature type="region of interest" description="Disordered" evidence="1">
    <location>
        <begin position="61"/>
        <end position="113"/>
    </location>
</feature>
<feature type="transmembrane region" description="Helical" evidence="2">
    <location>
        <begin position="38"/>
        <end position="57"/>
    </location>
</feature>
<accession>A0AAD8YEI7</accession>
<dbReference type="EMBL" id="JATAAI010000009">
    <property type="protein sequence ID" value="KAK1743525.1"/>
    <property type="molecule type" value="Genomic_DNA"/>
</dbReference>
<dbReference type="Proteomes" id="UP001224775">
    <property type="component" value="Unassembled WGS sequence"/>
</dbReference>
<organism evidence="3 4">
    <name type="scientific">Skeletonema marinoi</name>
    <dbReference type="NCBI Taxonomy" id="267567"/>
    <lineage>
        <taxon>Eukaryota</taxon>
        <taxon>Sar</taxon>
        <taxon>Stramenopiles</taxon>
        <taxon>Ochrophyta</taxon>
        <taxon>Bacillariophyta</taxon>
        <taxon>Coscinodiscophyceae</taxon>
        <taxon>Thalassiosirophycidae</taxon>
        <taxon>Thalassiosirales</taxon>
        <taxon>Skeletonemataceae</taxon>
        <taxon>Skeletonema</taxon>
        <taxon>Skeletonema marinoi-dohrnii complex</taxon>
    </lineage>
</organism>
<evidence type="ECO:0008006" key="5">
    <source>
        <dbReference type="Google" id="ProtNLM"/>
    </source>
</evidence>
<evidence type="ECO:0000256" key="2">
    <source>
        <dbReference type="SAM" id="Phobius"/>
    </source>
</evidence>
<keyword evidence="2" id="KW-0812">Transmembrane</keyword>
<protein>
    <recommendedName>
        <fullName evidence="5">Transmembrane protein</fullName>
    </recommendedName>
</protein>
<keyword evidence="2" id="KW-0472">Membrane</keyword>
<evidence type="ECO:0000313" key="4">
    <source>
        <dbReference type="Proteomes" id="UP001224775"/>
    </source>
</evidence>
<proteinExistence type="predicted"/>
<dbReference type="AlphaFoldDB" id="A0AAD8YEI7"/>
<keyword evidence="4" id="KW-1185">Reference proteome</keyword>
<gene>
    <name evidence="3" type="ORF">QTG54_006146</name>
</gene>
<sequence length="152" mass="15991">METTLNGNAANGAGDLESDVIVFHPQSSSISSKKWSRIAVVMMIAILAVIIAVSIAVSTDNEVMPDPPMARSAVQEAKPVKEGSPTEGPKADAPQLAPTPAPTPPTKEDNLKKTMIPTYGLTVTVSTEISAPPTVGDRGDRRSMIQSPTWRG</sequence>
<feature type="region of interest" description="Disordered" evidence="1">
    <location>
        <begin position="127"/>
        <end position="152"/>
    </location>
</feature>
<evidence type="ECO:0000313" key="3">
    <source>
        <dbReference type="EMBL" id="KAK1743525.1"/>
    </source>
</evidence>
<name>A0AAD8YEI7_9STRA</name>
<comment type="caution">
    <text evidence="3">The sequence shown here is derived from an EMBL/GenBank/DDBJ whole genome shotgun (WGS) entry which is preliminary data.</text>
</comment>
<evidence type="ECO:0000256" key="1">
    <source>
        <dbReference type="SAM" id="MobiDB-lite"/>
    </source>
</evidence>
<keyword evidence="2" id="KW-1133">Transmembrane helix</keyword>